<dbReference type="EMBL" id="AP027081">
    <property type="protein sequence ID" value="BDU75177.1"/>
    <property type="molecule type" value="Genomic_DNA"/>
</dbReference>
<dbReference type="GO" id="GO:0006308">
    <property type="term" value="P:DNA catabolic process"/>
    <property type="evidence" value="ECO:0007669"/>
    <property type="project" value="UniProtKB-UniRule"/>
</dbReference>
<dbReference type="Pfam" id="PF02609">
    <property type="entry name" value="Exonuc_VII_S"/>
    <property type="match status" value="1"/>
</dbReference>
<dbReference type="GO" id="GO:0008855">
    <property type="term" value="F:exodeoxyribonuclease VII activity"/>
    <property type="evidence" value="ECO:0007669"/>
    <property type="project" value="UniProtKB-UniRule"/>
</dbReference>
<sequence length="89" mass="9586">MKGFHTGYNEGMTNDPPSFEDGLDRLEALVGRLEAGSLGLEEALQAFEEGVTLSRALQQQLGAAQRRVEILRQGLGGEVKAEPFEGEPA</sequence>
<keyword evidence="5 6" id="KW-0269">Exonuclease</keyword>
<dbReference type="PANTHER" id="PTHR34137:SF1">
    <property type="entry name" value="EXODEOXYRIBONUCLEASE 7 SMALL SUBUNIT"/>
    <property type="match status" value="1"/>
</dbReference>
<evidence type="ECO:0000256" key="2">
    <source>
        <dbReference type="ARBA" id="ARBA00022490"/>
    </source>
</evidence>
<evidence type="ECO:0000256" key="1">
    <source>
        <dbReference type="ARBA" id="ARBA00009998"/>
    </source>
</evidence>
<dbReference type="SUPFAM" id="SSF116842">
    <property type="entry name" value="XseB-like"/>
    <property type="match status" value="1"/>
</dbReference>
<dbReference type="EC" id="3.1.11.6" evidence="6"/>
<feature type="region of interest" description="Disordered" evidence="7">
    <location>
        <begin position="1"/>
        <end position="20"/>
    </location>
</feature>
<evidence type="ECO:0000313" key="9">
    <source>
        <dbReference type="Proteomes" id="UP001228113"/>
    </source>
</evidence>
<comment type="subunit">
    <text evidence="6">Heterooligomer composed of large and small subunits.</text>
</comment>
<reference evidence="8" key="1">
    <citation type="journal article" date="2023" name="Int. J. Syst. Evol. Microbiol.">
        <title>Mesoterricola silvestris gen. nov., sp. nov., Mesoterricola sediminis sp. nov., Geothrix oryzae sp. nov., Geothrix edaphica sp. nov., Geothrix rubra sp. nov., and Geothrix limicola sp. nov., six novel members of Acidobacteriota isolated from soils.</title>
        <authorList>
            <person name="Itoh H."/>
            <person name="Sugisawa Y."/>
            <person name="Mise K."/>
            <person name="Xu Z."/>
            <person name="Kuniyasu M."/>
            <person name="Ushijima N."/>
            <person name="Kawano K."/>
            <person name="Kobayashi E."/>
            <person name="Shiratori Y."/>
            <person name="Masuda Y."/>
            <person name="Senoo K."/>
        </authorList>
    </citation>
    <scope>NUCLEOTIDE SEQUENCE</scope>
    <source>
        <strain evidence="8">W786</strain>
    </source>
</reference>
<dbReference type="Gene3D" id="1.10.287.1040">
    <property type="entry name" value="Exonuclease VII, small subunit"/>
    <property type="match status" value="1"/>
</dbReference>
<evidence type="ECO:0000256" key="5">
    <source>
        <dbReference type="ARBA" id="ARBA00022839"/>
    </source>
</evidence>
<keyword evidence="2 6" id="KW-0963">Cytoplasm</keyword>
<protein>
    <recommendedName>
        <fullName evidence="6">Exodeoxyribonuclease 7 small subunit</fullName>
        <ecNumber evidence="6">3.1.11.6</ecNumber>
    </recommendedName>
    <alternativeName>
        <fullName evidence="6">Exodeoxyribonuclease VII small subunit</fullName>
        <shortName evidence="6">Exonuclease VII small subunit</shortName>
    </alternativeName>
</protein>
<dbReference type="HAMAP" id="MF_00337">
    <property type="entry name" value="Exonuc_7_S"/>
    <property type="match status" value="1"/>
</dbReference>
<evidence type="ECO:0000256" key="7">
    <source>
        <dbReference type="SAM" id="MobiDB-lite"/>
    </source>
</evidence>
<comment type="similarity">
    <text evidence="1 6">Belongs to the XseB family.</text>
</comment>
<gene>
    <name evidence="6" type="primary">xseB</name>
    <name evidence="8" type="ORF">METESE_01350</name>
</gene>
<dbReference type="InterPro" id="IPR037004">
    <property type="entry name" value="Exonuc_VII_ssu_sf"/>
</dbReference>
<dbReference type="NCBIfam" id="TIGR01280">
    <property type="entry name" value="xseB"/>
    <property type="match status" value="1"/>
</dbReference>
<dbReference type="InterPro" id="IPR003761">
    <property type="entry name" value="Exonuc_VII_S"/>
</dbReference>
<evidence type="ECO:0000256" key="4">
    <source>
        <dbReference type="ARBA" id="ARBA00022801"/>
    </source>
</evidence>
<dbReference type="GO" id="GO:0005829">
    <property type="term" value="C:cytosol"/>
    <property type="evidence" value="ECO:0007669"/>
    <property type="project" value="TreeGrafter"/>
</dbReference>
<name>A0AA48GPG7_9BACT</name>
<comment type="function">
    <text evidence="6">Bidirectionally degrades single-stranded DNA into large acid-insoluble oligonucleotides, which are then degraded further into small acid-soluble oligonucleotides.</text>
</comment>
<comment type="catalytic activity">
    <reaction evidence="6">
        <text>Exonucleolytic cleavage in either 5'- to 3'- or 3'- to 5'-direction to yield nucleoside 5'-phosphates.</text>
        <dbReference type="EC" id="3.1.11.6"/>
    </reaction>
</comment>
<dbReference type="KEGG" id="msea:METESE_01350"/>
<evidence type="ECO:0000256" key="6">
    <source>
        <dbReference type="HAMAP-Rule" id="MF_00337"/>
    </source>
</evidence>
<keyword evidence="3 6" id="KW-0540">Nuclease</keyword>
<accession>A0AA48GPG7</accession>
<proteinExistence type="inferred from homology"/>
<dbReference type="PANTHER" id="PTHR34137">
    <property type="entry name" value="EXODEOXYRIBONUCLEASE 7 SMALL SUBUNIT"/>
    <property type="match status" value="1"/>
</dbReference>
<dbReference type="GO" id="GO:0009318">
    <property type="term" value="C:exodeoxyribonuclease VII complex"/>
    <property type="evidence" value="ECO:0007669"/>
    <property type="project" value="UniProtKB-UniRule"/>
</dbReference>
<dbReference type="Proteomes" id="UP001228113">
    <property type="component" value="Chromosome"/>
</dbReference>
<evidence type="ECO:0000256" key="3">
    <source>
        <dbReference type="ARBA" id="ARBA00022722"/>
    </source>
</evidence>
<keyword evidence="9" id="KW-1185">Reference proteome</keyword>
<dbReference type="AlphaFoldDB" id="A0AA48GPG7"/>
<organism evidence="8 9">
    <name type="scientific">Mesoterricola sediminis</name>
    <dbReference type="NCBI Taxonomy" id="2927980"/>
    <lineage>
        <taxon>Bacteria</taxon>
        <taxon>Pseudomonadati</taxon>
        <taxon>Acidobacteriota</taxon>
        <taxon>Holophagae</taxon>
        <taxon>Holophagales</taxon>
        <taxon>Holophagaceae</taxon>
        <taxon>Mesoterricola</taxon>
    </lineage>
</organism>
<keyword evidence="4 6" id="KW-0378">Hydrolase</keyword>
<comment type="subcellular location">
    <subcellularLocation>
        <location evidence="6">Cytoplasm</location>
    </subcellularLocation>
</comment>
<evidence type="ECO:0000313" key="8">
    <source>
        <dbReference type="EMBL" id="BDU75177.1"/>
    </source>
</evidence>